<dbReference type="Pfam" id="PF12323">
    <property type="entry name" value="HTH_OrfB_IS605"/>
    <property type="match status" value="1"/>
</dbReference>
<evidence type="ECO:0000256" key="2">
    <source>
        <dbReference type="ARBA" id="ARBA00022578"/>
    </source>
</evidence>
<keyword evidence="3" id="KW-0479">Metal-binding</keyword>
<dbReference type="GO" id="GO:0003677">
    <property type="term" value="F:DNA binding"/>
    <property type="evidence" value="ECO:0007669"/>
    <property type="project" value="UniProtKB-KW"/>
</dbReference>
<dbReference type="GO" id="GO:0006310">
    <property type="term" value="P:DNA recombination"/>
    <property type="evidence" value="ECO:0007669"/>
    <property type="project" value="UniProtKB-KW"/>
</dbReference>
<dbReference type="GO" id="GO:0046872">
    <property type="term" value="F:metal ion binding"/>
    <property type="evidence" value="ECO:0007669"/>
    <property type="project" value="UniProtKB-KW"/>
</dbReference>
<dbReference type="InterPro" id="IPR001959">
    <property type="entry name" value="Transposase"/>
</dbReference>
<feature type="domain" description="Cas12f1-like TNB" evidence="8">
    <location>
        <begin position="386"/>
        <end position="452"/>
    </location>
</feature>
<keyword evidence="6" id="KW-0233">DNA recombination</keyword>
<feature type="domain" description="Probable transposase IS891/IS1136/IS1341" evidence="7">
    <location>
        <begin position="253"/>
        <end position="358"/>
    </location>
</feature>
<keyword evidence="11" id="KW-1185">Reference proteome</keyword>
<keyword evidence="4" id="KW-0862">Zinc</keyword>
<evidence type="ECO:0000256" key="1">
    <source>
        <dbReference type="ARBA" id="ARBA00008761"/>
    </source>
</evidence>
<keyword evidence="5" id="KW-0238">DNA-binding</keyword>
<sequence length="493" mass="56001">MHQQVDVIVLAVALDQFRLEIPTDFGEDVAKVADSRLRQHIAAVFRNEDQVSMQHVNYMPSSSVIHICYPWTNCYTGTMIQRGYRYKLKPTPAQDRLFSQCAGVCRLIYNLALEQRRDHWRAFKRQTENSISYPSQARELTCLRAEYDWIAAVSQTCQQQALRDLDRAYQNWFKGIARYPSPRKKGRNDTFRFQGREVQVRKLNDKWSEVRLPKIGWVRFRDTRQLVGKLNNATISLAPNGWHISFVLAIEHDAPASIAPAVGVDRGVANTLALSTGERLSVPASLEALEQRQRRAQRALSRRKRGSKRYAKARRRVAALSARRARIRKDWHHRTSLELSKRFGTVVIEDLNTKGMTASAKGTVAEPGRMVRQKSGLNRSILNQGWHIFETLLSYKLEERGGELIRVPAQHTSQTCSACGAVDSRSRKNQASFVCTSCGHFENADTNAAKVILRRNTASMFVEEGYWVSVEARTIGEAKGQTGNLRPSGRGRC</sequence>
<evidence type="ECO:0000313" key="11">
    <source>
        <dbReference type="Proteomes" id="UP000316030"/>
    </source>
</evidence>
<evidence type="ECO:0000313" key="10">
    <source>
        <dbReference type="EMBL" id="SMO80430.1"/>
    </source>
</evidence>
<dbReference type="NCBIfam" id="NF040570">
    <property type="entry name" value="guided_TnpB"/>
    <property type="match status" value="1"/>
</dbReference>
<evidence type="ECO:0000259" key="7">
    <source>
        <dbReference type="Pfam" id="PF01385"/>
    </source>
</evidence>
<dbReference type="GO" id="GO:0032196">
    <property type="term" value="P:transposition"/>
    <property type="evidence" value="ECO:0007669"/>
    <property type="project" value="UniProtKB-KW"/>
</dbReference>
<proteinExistence type="inferred from homology"/>
<dbReference type="InterPro" id="IPR021027">
    <property type="entry name" value="Transposase_put_HTH"/>
</dbReference>
<accession>A0A521EB93</accession>
<evidence type="ECO:0000256" key="5">
    <source>
        <dbReference type="ARBA" id="ARBA00023125"/>
    </source>
</evidence>
<dbReference type="InterPro" id="IPR010095">
    <property type="entry name" value="Cas12f1-like_TNB"/>
</dbReference>
<feature type="domain" description="Transposase putative helix-turn-helix" evidence="9">
    <location>
        <begin position="79"/>
        <end position="122"/>
    </location>
</feature>
<evidence type="ECO:0000256" key="3">
    <source>
        <dbReference type="ARBA" id="ARBA00022723"/>
    </source>
</evidence>
<dbReference type="EMBL" id="FXTO01000015">
    <property type="protein sequence ID" value="SMO80430.1"/>
    <property type="molecule type" value="Genomic_DNA"/>
</dbReference>
<gene>
    <name evidence="10" type="ORF">SAMN06265173_11519</name>
</gene>
<reference evidence="10 11" key="1">
    <citation type="submission" date="2017-05" db="EMBL/GenBank/DDBJ databases">
        <authorList>
            <person name="Varghese N."/>
            <person name="Submissions S."/>
        </authorList>
    </citation>
    <scope>NUCLEOTIDE SEQUENCE [LARGE SCALE GENOMIC DNA]</scope>
    <source>
        <strain evidence="10 11">DSM 29506</strain>
    </source>
</reference>
<dbReference type="Proteomes" id="UP000316030">
    <property type="component" value="Unassembled WGS sequence"/>
</dbReference>
<protein>
    <submittedName>
        <fullName evidence="10">Putative transposase</fullName>
    </submittedName>
</protein>
<organism evidence="10 11">
    <name type="scientific">Thalassovita litoralis</name>
    <dbReference type="NCBI Taxonomy" id="1010611"/>
    <lineage>
        <taxon>Bacteria</taxon>
        <taxon>Pseudomonadati</taxon>
        <taxon>Pseudomonadota</taxon>
        <taxon>Alphaproteobacteria</taxon>
        <taxon>Rhodobacterales</taxon>
        <taxon>Roseobacteraceae</taxon>
        <taxon>Thalassovita</taxon>
    </lineage>
</organism>
<evidence type="ECO:0000259" key="8">
    <source>
        <dbReference type="Pfam" id="PF07282"/>
    </source>
</evidence>
<evidence type="ECO:0000259" key="9">
    <source>
        <dbReference type="Pfam" id="PF12323"/>
    </source>
</evidence>
<evidence type="ECO:0000256" key="6">
    <source>
        <dbReference type="ARBA" id="ARBA00023172"/>
    </source>
</evidence>
<comment type="similarity">
    <text evidence="1">In the C-terminal section; belongs to the transposase 35 family.</text>
</comment>
<name>A0A521EB93_9RHOB</name>
<dbReference type="Pfam" id="PF07282">
    <property type="entry name" value="Cas12f1-like_TNB"/>
    <property type="match status" value="1"/>
</dbReference>
<evidence type="ECO:0000256" key="4">
    <source>
        <dbReference type="ARBA" id="ARBA00022833"/>
    </source>
</evidence>
<keyword evidence="2" id="KW-0815">Transposition</keyword>
<dbReference type="Pfam" id="PF01385">
    <property type="entry name" value="OrfB_IS605"/>
    <property type="match status" value="1"/>
</dbReference>
<dbReference type="AlphaFoldDB" id="A0A521EB93"/>